<proteinExistence type="predicted"/>
<dbReference type="InterPro" id="IPR002110">
    <property type="entry name" value="Ankyrin_rpt"/>
</dbReference>
<dbReference type="PANTHER" id="PTHR24159">
    <property type="match status" value="1"/>
</dbReference>
<evidence type="ECO:0000313" key="1">
    <source>
        <dbReference type="EMBL" id="KAK8846223.1"/>
    </source>
</evidence>
<dbReference type="SUPFAM" id="SSF48403">
    <property type="entry name" value="Ankyrin repeat"/>
    <property type="match status" value="1"/>
</dbReference>
<organism evidence="1 2">
    <name type="scientific">Tritrichomonas musculus</name>
    <dbReference type="NCBI Taxonomy" id="1915356"/>
    <lineage>
        <taxon>Eukaryota</taxon>
        <taxon>Metamonada</taxon>
        <taxon>Parabasalia</taxon>
        <taxon>Tritrichomonadida</taxon>
        <taxon>Tritrichomonadidae</taxon>
        <taxon>Tritrichomonas</taxon>
    </lineage>
</organism>
<accession>A0ABR2HGJ6</accession>
<dbReference type="PANTHER" id="PTHR24159:SF5">
    <property type="entry name" value="ANK_REP_REGION DOMAIN-CONTAINING PROTEIN"/>
    <property type="match status" value="1"/>
</dbReference>
<evidence type="ECO:0008006" key="3">
    <source>
        <dbReference type="Google" id="ProtNLM"/>
    </source>
</evidence>
<dbReference type="Proteomes" id="UP001470230">
    <property type="component" value="Unassembled WGS sequence"/>
</dbReference>
<dbReference type="Gene3D" id="1.25.40.20">
    <property type="entry name" value="Ankyrin repeat-containing domain"/>
    <property type="match status" value="1"/>
</dbReference>
<keyword evidence="2" id="KW-1185">Reference proteome</keyword>
<dbReference type="SMART" id="SM00248">
    <property type="entry name" value="ANK"/>
    <property type="match status" value="3"/>
</dbReference>
<dbReference type="EMBL" id="JAPFFF010000029">
    <property type="protein sequence ID" value="KAK8846223.1"/>
    <property type="molecule type" value="Genomic_DNA"/>
</dbReference>
<evidence type="ECO:0000313" key="2">
    <source>
        <dbReference type="Proteomes" id="UP001470230"/>
    </source>
</evidence>
<comment type="caution">
    <text evidence="1">The sequence shown here is derived from an EMBL/GenBank/DDBJ whole genome shotgun (WGS) entry which is preliminary data.</text>
</comment>
<dbReference type="InterPro" id="IPR036770">
    <property type="entry name" value="Ankyrin_rpt-contain_sf"/>
</dbReference>
<gene>
    <name evidence="1" type="ORF">M9Y10_020229</name>
</gene>
<reference evidence="1 2" key="1">
    <citation type="submission" date="2024-04" db="EMBL/GenBank/DDBJ databases">
        <title>Tritrichomonas musculus Genome.</title>
        <authorList>
            <person name="Alves-Ferreira E."/>
            <person name="Grigg M."/>
            <person name="Lorenzi H."/>
            <person name="Galac M."/>
        </authorList>
    </citation>
    <scope>NUCLEOTIDE SEQUENCE [LARGE SCALE GENOMIC DNA]</scope>
    <source>
        <strain evidence="1 2">EAF2021</strain>
    </source>
</reference>
<name>A0ABR2HGJ6_9EUKA</name>
<protein>
    <recommendedName>
        <fullName evidence="3">DUF3447 domain-containing protein</fullName>
    </recommendedName>
</protein>
<sequence length="677" mass="78573">MSNQADILKDFPSEKIQEIETFQEIIYILSKLSEQSIDSAYTSLCSLKIFESQLFLTFTVRKVTEFCEIFPFHIKQYVNLVQVISSNFPNFKTSFLIQLFHRYYFSDDGLDANFVLFVLYCSYKLNIFSIEEILSIFKVLYHEKADFQENNALFFMYFSPEMKESDETFYEEIKGYTERRIQTSNLISDTLKVYFLNTYSKTLIKNNFEILRRYRDDSHLSECPLFEIIYNDDVEQLRVFLSNPNSNVNDVIVHSVISPYREIANNLSLISTAAVFSAVNCFKYLLLNGSKIEGVVSEMGTLAQDTIVGGNVEIIRLAQQSRIDFSGALTTCSFYFRNDLFDWIFESQGNNVEELTKISPAGSTVFCQACRFGNIELLLKCIEMGVDLNAEDADTFPLLQAVLGGSDEVVEIFLTLSLGRNELNNEEEKEEKAVVTKSINDEILFMNLISQYFDLEIESKIGIEEIEKAMLTAVSKGQSDCVKVFINHGIPPDVSHILCAIECSRYTTLAYLFDHCKFELNPENDNSIYFITHSNIHSRKKCFKIEIDKKLFFSYILRFVVKQNNVNVLKLTFEKVNFDMSKKFEKDLVLGVLTSLWTYIRMDQDFDVYNFLLFQYDDINKLQILGNCPQKLLYYILKESSYKDKLIEFIREYESNNDISKSPEIQKIFDDIKAIIE</sequence>